<dbReference type="InterPro" id="IPR017896">
    <property type="entry name" value="4Fe4S_Fe-S-bd"/>
</dbReference>
<feature type="transmembrane region" description="Helical" evidence="4">
    <location>
        <begin position="175"/>
        <end position="199"/>
    </location>
</feature>
<keyword evidence="4" id="KW-0812">Transmembrane</keyword>
<feature type="transmembrane region" description="Helical" evidence="4">
    <location>
        <begin position="21"/>
        <end position="46"/>
    </location>
</feature>
<sequence>MASPQRDIPRMSPYSRPIYKWLDRLVPVALAIFMVLVFVDYSWWMLKSPIHLLSWRSLIFFGIWIPTTLFYVIMAIKDIAQNWNGRWEFAGPQARNPLADTIGVEKVAMQRDFFRSTTGKRYDLTKNPFFRWLFHRRWYQFAAQLPNVIIFNIVIIAGLIGVVNPNRNFATVITWYVWFGVLFVLMIGVGRAWCLICPFSAQAEWVQRLGLFGRGKKLFTLGRKWPQQYSTVLISVFFFLGLTWAEEFYNVAGPGKPAFTSMLVAGIIIWDLFYALTFERRSFCHYGCPLNGVIGVVSAVAPFEGFRAKDRTLCKTCSTKECMRGSKRSYGCGWYEYPGSMSSNFYCGLTGECFKGCPYENVGLAVHAPLKEAYQPRKKRFDLALGVTLMMGALFFEILNATPQYAAFDTWLSRITGWNLVAKALDGQLSGYPNPLDYLGIILIWPLFAWAIAQIGSLLSRRRLTARELLTRYAYGWIPLFGLGILARQLPKVLTNGPTIARVISDPFGFGWNMFGTAQLPLQAKSFAPTWILWVQLGLVVLGGIASLFVTQKISHLDFQGQPGAKGIHVLMMSAVVVQMIVMMGLYYYIALVNPGHPLSPPIR</sequence>
<feature type="transmembrane region" description="Helical" evidence="4">
    <location>
        <begin position="229"/>
        <end position="245"/>
    </location>
</feature>
<keyword evidence="4" id="KW-1133">Transmembrane helix</keyword>
<name>A0A2T2WTL4_SULTH</name>
<dbReference type="Proteomes" id="UP000242705">
    <property type="component" value="Unassembled WGS sequence"/>
</dbReference>
<feature type="transmembrane region" description="Helical" evidence="4">
    <location>
        <begin position="472"/>
        <end position="490"/>
    </location>
</feature>
<feature type="domain" description="4Fe-4S ferredoxin-type" evidence="5">
    <location>
        <begin position="173"/>
        <end position="215"/>
    </location>
</feature>
<dbReference type="PANTHER" id="PTHR30224:SF4">
    <property type="entry name" value="ELECTRON TRANSPORT PROTEIN YCCM-RELATED"/>
    <property type="match status" value="1"/>
</dbReference>
<dbReference type="Pfam" id="PF12801">
    <property type="entry name" value="Fer4_5"/>
    <property type="match status" value="2"/>
</dbReference>
<protein>
    <submittedName>
        <fullName evidence="6">Cyclic nucleotide-binding protein</fullName>
    </submittedName>
</protein>
<dbReference type="PANTHER" id="PTHR30224">
    <property type="entry name" value="ELECTRON TRANSPORT PROTEIN"/>
    <property type="match status" value="1"/>
</dbReference>
<evidence type="ECO:0000256" key="3">
    <source>
        <dbReference type="ARBA" id="ARBA00023136"/>
    </source>
</evidence>
<keyword evidence="3 4" id="KW-0472">Membrane</keyword>
<dbReference type="InterPro" id="IPR052378">
    <property type="entry name" value="NosR_regulator"/>
</dbReference>
<dbReference type="AlphaFoldDB" id="A0A2T2WTL4"/>
<evidence type="ECO:0000256" key="2">
    <source>
        <dbReference type="ARBA" id="ARBA00022475"/>
    </source>
</evidence>
<evidence type="ECO:0000259" key="5">
    <source>
        <dbReference type="Pfam" id="PF12801"/>
    </source>
</evidence>
<dbReference type="GO" id="GO:0005886">
    <property type="term" value="C:plasma membrane"/>
    <property type="evidence" value="ECO:0007669"/>
    <property type="project" value="UniProtKB-SubCell"/>
</dbReference>
<evidence type="ECO:0000256" key="4">
    <source>
        <dbReference type="SAM" id="Phobius"/>
    </source>
</evidence>
<evidence type="ECO:0000313" key="6">
    <source>
        <dbReference type="EMBL" id="PSR25588.1"/>
    </source>
</evidence>
<feature type="transmembrane region" description="Helical" evidence="4">
    <location>
        <begin position="438"/>
        <end position="460"/>
    </location>
</feature>
<reference evidence="6 7" key="1">
    <citation type="journal article" date="2014" name="BMC Genomics">
        <title>Comparison of environmental and isolate Sulfobacillus genomes reveals diverse carbon, sulfur, nitrogen, and hydrogen metabolisms.</title>
        <authorList>
            <person name="Justice N.B."/>
            <person name="Norman A."/>
            <person name="Brown C.T."/>
            <person name="Singh A."/>
            <person name="Thomas B.C."/>
            <person name="Banfield J.F."/>
        </authorList>
    </citation>
    <scope>NUCLEOTIDE SEQUENCE [LARGE SCALE GENOMIC DNA]</scope>
    <source>
        <strain evidence="6">AMDSBA5</strain>
    </source>
</reference>
<feature type="transmembrane region" description="Helical" evidence="4">
    <location>
        <begin position="381"/>
        <end position="399"/>
    </location>
</feature>
<feature type="transmembrane region" description="Helical" evidence="4">
    <location>
        <begin position="58"/>
        <end position="76"/>
    </location>
</feature>
<organism evidence="6 7">
    <name type="scientific">Sulfobacillus thermosulfidooxidans</name>
    <dbReference type="NCBI Taxonomy" id="28034"/>
    <lineage>
        <taxon>Bacteria</taxon>
        <taxon>Bacillati</taxon>
        <taxon>Bacillota</taxon>
        <taxon>Clostridia</taxon>
        <taxon>Eubacteriales</taxon>
        <taxon>Clostridiales Family XVII. Incertae Sedis</taxon>
        <taxon>Sulfobacillus</taxon>
    </lineage>
</organism>
<feature type="transmembrane region" description="Helical" evidence="4">
    <location>
        <begin position="141"/>
        <end position="163"/>
    </location>
</feature>
<comment type="subcellular location">
    <subcellularLocation>
        <location evidence="1">Cell membrane</location>
    </subcellularLocation>
</comment>
<evidence type="ECO:0000313" key="7">
    <source>
        <dbReference type="Proteomes" id="UP000242705"/>
    </source>
</evidence>
<feature type="transmembrane region" description="Helical" evidence="4">
    <location>
        <begin position="531"/>
        <end position="550"/>
    </location>
</feature>
<feature type="transmembrane region" description="Helical" evidence="4">
    <location>
        <begin position="257"/>
        <end position="276"/>
    </location>
</feature>
<accession>A0A2T2WTL4</accession>
<evidence type="ECO:0000256" key="1">
    <source>
        <dbReference type="ARBA" id="ARBA00004236"/>
    </source>
</evidence>
<keyword evidence="2" id="KW-1003">Cell membrane</keyword>
<comment type="caution">
    <text evidence="6">The sequence shown here is derived from an EMBL/GenBank/DDBJ whole genome shotgun (WGS) entry which is preliminary data.</text>
</comment>
<dbReference type="EMBL" id="PXYX01000028">
    <property type="protein sequence ID" value="PSR25588.1"/>
    <property type="molecule type" value="Genomic_DNA"/>
</dbReference>
<gene>
    <name evidence="6" type="ORF">C7B47_11915</name>
</gene>
<feature type="transmembrane region" description="Helical" evidence="4">
    <location>
        <begin position="570"/>
        <end position="590"/>
    </location>
</feature>
<feature type="domain" description="4Fe-4S ferredoxin-type" evidence="5">
    <location>
        <begin position="269"/>
        <end position="298"/>
    </location>
</feature>
<proteinExistence type="predicted"/>